<organism evidence="2 3">
    <name type="scientific">Agaribacter flavus</name>
    <dbReference type="NCBI Taxonomy" id="1902781"/>
    <lineage>
        <taxon>Bacteria</taxon>
        <taxon>Pseudomonadati</taxon>
        <taxon>Pseudomonadota</taxon>
        <taxon>Gammaproteobacteria</taxon>
        <taxon>Alteromonadales</taxon>
        <taxon>Alteromonadaceae</taxon>
        <taxon>Agaribacter</taxon>
    </lineage>
</organism>
<dbReference type="RefSeq" id="WP_376921010.1">
    <property type="nucleotide sequence ID" value="NZ_JBHRSW010000039.1"/>
</dbReference>
<dbReference type="EMBL" id="JBHRSW010000039">
    <property type="protein sequence ID" value="MFC3122883.1"/>
    <property type="molecule type" value="Genomic_DNA"/>
</dbReference>
<keyword evidence="1" id="KW-0732">Signal</keyword>
<proteinExistence type="predicted"/>
<feature type="signal peptide" evidence="1">
    <location>
        <begin position="1"/>
        <end position="22"/>
    </location>
</feature>
<evidence type="ECO:0000256" key="1">
    <source>
        <dbReference type="SAM" id="SignalP"/>
    </source>
</evidence>
<gene>
    <name evidence="2" type="ORF">ACFOHL_14760</name>
</gene>
<evidence type="ECO:0000313" key="2">
    <source>
        <dbReference type="EMBL" id="MFC3122883.1"/>
    </source>
</evidence>
<feature type="chain" id="PRO_5045573093" evidence="1">
    <location>
        <begin position="23"/>
        <end position="251"/>
    </location>
</feature>
<accession>A0ABV7FRF9</accession>
<dbReference type="Proteomes" id="UP001595478">
    <property type="component" value="Unassembled WGS sequence"/>
</dbReference>
<protein>
    <submittedName>
        <fullName evidence="2">Uncharacterized protein</fullName>
    </submittedName>
</protein>
<sequence length="251" mass="28469">MKKSLVFLLSAMFVCCSTTLLAQDQVSGKDTKSNKMTKDDYDNYWKGKGNPDMSAAAVAITSPKSVYLEEDGYIVLECEDAQHNENWVRMDSGKGYFGKAYLKYVGKNLQGNFDGHNTDVNVKYQQDIEDRLVFPIRITHPGTYRARLHLIHHDADGDNDAWVNLMRTPRRATRLGGKQPSVFHWNKFGWDGENLWNGKFNTFEFTVPGDYFIYIAGRSTGLGADRLVLHLDDKQEIAMSKSTPPSKRVAK</sequence>
<keyword evidence="3" id="KW-1185">Reference proteome</keyword>
<evidence type="ECO:0000313" key="3">
    <source>
        <dbReference type="Proteomes" id="UP001595478"/>
    </source>
</evidence>
<name>A0ABV7FRF9_9ALTE</name>
<reference evidence="3" key="1">
    <citation type="journal article" date="2019" name="Int. J. Syst. Evol. Microbiol.">
        <title>The Global Catalogue of Microorganisms (GCM) 10K type strain sequencing project: providing services to taxonomists for standard genome sequencing and annotation.</title>
        <authorList>
            <consortium name="The Broad Institute Genomics Platform"/>
            <consortium name="The Broad Institute Genome Sequencing Center for Infectious Disease"/>
            <person name="Wu L."/>
            <person name="Ma J."/>
        </authorList>
    </citation>
    <scope>NUCLEOTIDE SEQUENCE [LARGE SCALE GENOMIC DNA]</scope>
    <source>
        <strain evidence="3">KCTC 52473</strain>
    </source>
</reference>
<comment type="caution">
    <text evidence="2">The sequence shown here is derived from an EMBL/GenBank/DDBJ whole genome shotgun (WGS) entry which is preliminary data.</text>
</comment>